<gene>
    <name evidence="2" type="ORF">BGZ80_007113</name>
</gene>
<evidence type="ECO:0000259" key="1">
    <source>
        <dbReference type="Pfam" id="PF02225"/>
    </source>
</evidence>
<dbReference type="AlphaFoldDB" id="A0A9P6MZU7"/>
<dbReference type="OrthoDB" id="206201at2759"/>
<proteinExistence type="predicted"/>
<accession>A0A9P6MZU7</accession>
<comment type="caution">
    <text evidence="2">The sequence shown here is derived from an EMBL/GenBank/DDBJ whole genome shotgun (WGS) entry which is preliminary data.</text>
</comment>
<evidence type="ECO:0000313" key="2">
    <source>
        <dbReference type="EMBL" id="KAG0018479.1"/>
    </source>
</evidence>
<name>A0A9P6MZU7_9FUNG</name>
<keyword evidence="3" id="KW-1185">Reference proteome</keyword>
<dbReference type="SUPFAM" id="SSF52025">
    <property type="entry name" value="PA domain"/>
    <property type="match status" value="1"/>
</dbReference>
<evidence type="ECO:0000313" key="3">
    <source>
        <dbReference type="Proteomes" id="UP000703661"/>
    </source>
</evidence>
<sequence>MPIAGSITFIKRGSCTFVVKAKLTQDAGAIRCIFYNNVEDGLHFETDDPSVNIFGQGISMQQSQLILDKFKATNSSNINIIYRKKKGVFKNEMANQIQPFQAGALDQSSR</sequence>
<dbReference type="InterPro" id="IPR046450">
    <property type="entry name" value="PA_dom_sf"/>
</dbReference>
<reference evidence="2" key="1">
    <citation type="journal article" date="2020" name="Fungal Divers.">
        <title>Resolving the Mortierellaceae phylogeny through synthesis of multi-gene phylogenetics and phylogenomics.</title>
        <authorList>
            <person name="Vandepol N."/>
            <person name="Liber J."/>
            <person name="Desiro A."/>
            <person name="Na H."/>
            <person name="Kennedy M."/>
            <person name="Barry K."/>
            <person name="Grigoriev I.V."/>
            <person name="Miller A.N."/>
            <person name="O'Donnell K."/>
            <person name="Stajich J.E."/>
            <person name="Bonito G."/>
        </authorList>
    </citation>
    <scope>NUCLEOTIDE SEQUENCE</scope>
    <source>
        <strain evidence="2">NRRL 2769</strain>
    </source>
</reference>
<dbReference type="Proteomes" id="UP000703661">
    <property type="component" value="Unassembled WGS sequence"/>
</dbReference>
<dbReference type="Gene3D" id="3.50.30.30">
    <property type="match status" value="1"/>
</dbReference>
<dbReference type="InterPro" id="IPR003137">
    <property type="entry name" value="PA_domain"/>
</dbReference>
<protein>
    <recommendedName>
        <fullName evidence="1">PA domain-containing protein</fullName>
    </recommendedName>
</protein>
<organism evidence="2 3">
    <name type="scientific">Entomortierella chlamydospora</name>
    <dbReference type="NCBI Taxonomy" id="101097"/>
    <lineage>
        <taxon>Eukaryota</taxon>
        <taxon>Fungi</taxon>
        <taxon>Fungi incertae sedis</taxon>
        <taxon>Mucoromycota</taxon>
        <taxon>Mortierellomycotina</taxon>
        <taxon>Mortierellomycetes</taxon>
        <taxon>Mortierellales</taxon>
        <taxon>Mortierellaceae</taxon>
        <taxon>Entomortierella</taxon>
    </lineage>
</organism>
<dbReference type="EMBL" id="JAAAID010000359">
    <property type="protein sequence ID" value="KAG0018479.1"/>
    <property type="molecule type" value="Genomic_DNA"/>
</dbReference>
<dbReference type="Pfam" id="PF02225">
    <property type="entry name" value="PA"/>
    <property type="match status" value="1"/>
</dbReference>
<feature type="domain" description="PA" evidence="1">
    <location>
        <begin position="3"/>
        <end position="61"/>
    </location>
</feature>